<accession>A0A5C4VTA9</accession>
<reference evidence="1 2" key="1">
    <citation type="submission" date="2019-10" db="EMBL/GenBank/DDBJ databases">
        <title>Nonomuraea sp. nov., isolated from Phyllanthus amarus.</title>
        <authorList>
            <person name="Klykleung N."/>
            <person name="Tanasupawat S."/>
        </authorList>
    </citation>
    <scope>NUCLEOTIDE SEQUENCE [LARGE SCALE GENOMIC DNA]</scope>
    <source>
        <strain evidence="1 2">PA1-10</strain>
    </source>
</reference>
<dbReference type="OrthoDB" id="3773715at2"/>
<comment type="caution">
    <text evidence="1">The sequence shown here is derived from an EMBL/GenBank/DDBJ whole genome shotgun (WGS) entry which is preliminary data.</text>
</comment>
<dbReference type="EMBL" id="VDLX02000017">
    <property type="protein sequence ID" value="KAB8190163.1"/>
    <property type="molecule type" value="Genomic_DNA"/>
</dbReference>
<protein>
    <submittedName>
        <fullName evidence="1">Uncharacterized protein</fullName>
    </submittedName>
</protein>
<dbReference type="Pfam" id="PF24838">
    <property type="entry name" value="8xMP"/>
    <property type="match status" value="1"/>
</dbReference>
<proteinExistence type="predicted"/>
<dbReference type="AlphaFoldDB" id="A0A5C4VTA9"/>
<sequence>MRSRLWTGEISAASYAEAGEKYQAAILEQYRIYVEMADRVSARRATANTFFLTLNTSVFTIFGVFWSAEPQLASWLLVFPLLALVGECAAWFYLVRSYRQLNRAKYEVIGVLEERLPASPYWRAEWTALGEGRDRSTYWPLTHLEQWVPVLFAAIYVAGFLAAVAG</sequence>
<dbReference type="Proteomes" id="UP000312512">
    <property type="component" value="Unassembled WGS sequence"/>
</dbReference>
<organism evidence="1 2">
    <name type="scientific">Nonomuraea phyllanthi</name>
    <dbReference type="NCBI Taxonomy" id="2219224"/>
    <lineage>
        <taxon>Bacteria</taxon>
        <taxon>Bacillati</taxon>
        <taxon>Actinomycetota</taxon>
        <taxon>Actinomycetes</taxon>
        <taxon>Streptosporangiales</taxon>
        <taxon>Streptosporangiaceae</taxon>
        <taxon>Nonomuraea</taxon>
    </lineage>
</organism>
<accession>A0A5P9Z792</accession>
<gene>
    <name evidence="1" type="ORF">FH608_037075</name>
</gene>
<evidence type="ECO:0000313" key="2">
    <source>
        <dbReference type="Proteomes" id="UP000312512"/>
    </source>
</evidence>
<keyword evidence="2" id="KW-1185">Reference proteome</keyword>
<dbReference type="InterPro" id="IPR056918">
    <property type="entry name" value="8xMP"/>
</dbReference>
<name>A0A5C4VTA9_9ACTN</name>
<evidence type="ECO:0000313" key="1">
    <source>
        <dbReference type="EMBL" id="KAB8190163.1"/>
    </source>
</evidence>